<evidence type="ECO:0000256" key="4">
    <source>
        <dbReference type="ARBA" id="ARBA00022917"/>
    </source>
</evidence>
<proteinExistence type="predicted"/>
<protein>
    <recommendedName>
        <fullName evidence="7">Methionyl/Valyl/Leucyl/Isoleucyl-tRNA synthetase anticodon-binding domain-containing protein</fullName>
    </recommendedName>
</protein>
<dbReference type="InterPro" id="IPR009080">
    <property type="entry name" value="tRNAsynth_Ia_anticodon-bd"/>
</dbReference>
<dbReference type="Pfam" id="PF08264">
    <property type="entry name" value="Anticodon_1"/>
    <property type="match status" value="1"/>
</dbReference>
<evidence type="ECO:0000256" key="1">
    <source>
        <dbReference type="ARBA" id="ARBA00022598"/>
    </source>
</evidence>
<keyword evidence="5" id="KW-0030">Aminoacyl-tRNA synthetase</keyword>
<dbReference type="SUPFAM" id="SSF47323">
    <property type="entry name" value="Anticodon-binding domain of a subclass of class I aminoacyl-tRNA synthetases"/>
    <property type="match status" value="1"/>
</dbReference>
<evidence type="ECO:0000259" key="7">
    <source>
        <dbReference type="Pfam" id="PF08264"/>
    </source>
</evidence>
<reference evidence="8" key="1">
    <citation type="journal article" date="2014" name="Front. Microbiol.">
        <title>High frequency of phylogenetically diverse reductive dehalogenase-homologous genes in deep subseafloor sedimentary metagenomes.</title>
        <authorList>
            <person name="Kawai M."/>
            <person name="Futagami T."/>
            <person name="Toyoda A."/>
            <person name="Takaki Y."/>
            <person name="Nishi S."/>
            <person name="Hori S."/>
            <person name="Arai W."/>
            <person name="Tsubouchi T."/>
            <person name="Morono Y."/>
            <person name="Uchiyama I."/>
            <person name="Ito T."/>
            <person name="Fujiyama A."/>
            <person name="Inagaki F."/>
            <person name="Takami H."/>
        </authorList>
    </citation>
    <scope>NUCLEOTIDE SEQUENCE</scope>
    <source>
        <strain evidence="8">Expedition CK06-06</strain>
    </source>
</reference>
<keyword evidence="6" id="KW-0812">Transmembrane</keyword>
<dbReference type="InterPro" id="IPR013155">
    <property type="entry name" value="M/V/L/I-tRNA-synth_anticd-bd"/>
</dbReference>
<dbReference type="Gene3D" id="1.10.730.10">
    <property type="entry name" value="Isoleucyl-tRNA Synthetase, Domain 1"/>
    <property type="match status" value="1"/>
</dbReference>
<keyword evidence="6" id="KW-1133">Transmembrane helix</keyword>
<keyword evidence="1" id="KW-0436">Ligase</keyword>
<organism evidence="8">
    <name type="scientific">marine sediment metagenome</name>
    <dbReference type="NCBI Taxonomy" id="412755"/>
    <lineage>
        <taxon>unclassified sequences</taxon>
        <taxon>metagenomes</taxon>
        <taxon>ecological metagenomes</taxon>
    </lineage>
</organism>
<sequence>QIMAVLFNVLFKFLIILAPVNPMLTEEIYLKMFNSHVTSLNLEKTLSIHLQNWPDYDENKIDLDLE</sequence>
<feature type="transmembrane region" description="Helical" evidence="6">
    <location>
        <begin position="6"/>
        <end position="24"/>
    </location>
</feature>
<evidence type="ECO:0000256" key="5">
    <source>
        <dbReference type="ARBA" id="ARBA00023146"/>
    </source>
</evidence>
<keyword evidence="2" id="KW-0547">Nucleotide-binding</keyword>
<evidence type="ECO:0000256" key="2">
    <source>
        <dbReference type="ARBA" id="ARBA00022741"/>
    </source>
</evidence>
<evidence type="ECO:0000313" key="8">
    <source>
        <dbReference type="EMBL" id="GAH09577.1"/>
    </source>
</evidence>
<dbReference type="EMBL" id="BART01033643">
    <property type="protein sequence ID" value="GAH09577.1"/>
    <property type="molecule type" value="Genomic_DNA"/>
</dbReference>
<keyword evidence="3" id="KW-0067">ATP-binding</keyword>
<evidence type="ECO:0000256" key="3">
    <source>
        <dbReference type="ARBA" id="ARBA00022840"/>
    </source>
</evidence>
<keyword evidence="6" id="KW-0472">Membrane</keyword>
<dbReference type="AlphaFoldDB" id="X1CP77"/>
<evidence type="ECO:0000256" key="6">
    <source>
        <dbReference type="SAM" id="Phobius"/>
    </source>
</evidence>
<gene>
    <name evidence="8" type="ORF">S01H4_57744</name>
</gene>
<keyword evidence="4" id="KW-0648">Protein biosynthesis</keyword>
<feature type="non-terminal residue" evidence="8">
    <location>
        <position position="1"/>
    </location>
</feature>
<dbReference type="GO" id="GO:0004812">
    <property type="term" value="F:aminoacyl-tRNA ligase activity"/>
    <property type="evidence" value="ECO:0007669"/>
    <property type="project" value="UniProtKB-KW"/>
</dbReference>
<name>X1CP77_9ZZZZ</name>
<feature type="domain" description="Methionyl/Valyl/Leucyl/Isoleucyl-tRNA synthetase anticodon-binding" evidence="7">
    <location>
        <begin position="4"/>
        <end position="61"/>
    </location>
</feature>
<comment type="caution">
    <text evidence="8">The sequence shown here is derived from an EMBL/GenBank/DDBJ whole genome shotgun (WGS) entry which is preliminary data.</text>
</comment>
<dbReference type="GO" id="GO:0005524">
    <property type="term" value="F:ATP binding"/>
    <property type="evidence" value="ECO:0007669"/>
    <property type="project" value="UniProtKB-KW"/>
</dbReference>
<dbReference type="GO" id="GO:0006418">
    <property type="term" value="P:tRNA aminoacylation for protein translation"/>
    <property type="evidence" value="ECO:0007669"/>
    <property type="project" value="InterPro"/>
</dbReference>
<accession>X1CP77</accession>